<protein>
    <recommendedName>
        <fullName evidence="8">GPI anchored protein</fullName>
    </recommendedName>
</protein>
<reference evidence="4" key="1">
    <citation type="submission" date="2020-06" db="EMBL/GenBank/DDBJ databases">
        <title>Draft genome sequences of strains closely related to Aspergillus parafelis and Aspergillus hiratsukae.</title>
        <authorList>
            <person name="Dos Santos R.A.C."/>
            <person name="Rivero-Menendez O."/>
            <person name="Steenwyk J.L."/>
            <person name="Mead M.E."/>
            <person name="Goldman G.H."/>
            <person name="Alastruey-Izquierdo A."/>
            <person name="Rokas A."/>
        </authorList>
    </citation>
    <scope>NUCLEOTIDE SEQUENCE</scope>
    <source>
        <strain evidence="4">CNM-CM5623</strain>
        <strain evidence="5">CNM-CM7691</strain>
    </source>
</reference>
<evidence type="ECO:0000313" key="4">
    <source>
        <dbReference type="EMBL" id="KAF7174138.1"/>
    </source>
</evidence>
<comment type="caution">
    <text evidence="4">The sequence shown here is derived from an EMBL/GenBank/DDBJ whole genome shotgun (WGS) entry which is preliminary data.</text>
</comment>
<evidence type="ECO:0000313" key="6">
    <source>
        <dbReference type="Proteomes" id="UP000641853"/>
    </source>
</evidence>
<keyword evidence="6" id="KW-1185">Reference proteome</keyword>
<evidence type="ECO:0000256" key="1">
    <source>
        <dbReference type="SAM" id="MobiDB-lite"/>
    </source>
</evidence>
<dbReference type="AlphaFoldDB" id="A0A8H6QK31"/>
<feature type="signal peptide" evidence="3">
    <location>
        <begin position="1"/>
        <end position="18"/>
    </location>
</feature>
<evidence type="ECO:0000313" key="5">
    <source>
        <dbReference type="EMBL" id="KAF7184581.1"/>
    </source>
</evidence>
<evidence type="ECO:0000256" key="2">
    <source>
        <dbReference type="SAM" id="Phobius"/>
    </source>
</evidence>
<evidence type="ECO:0000256" key="3">
    <source>
        <dbReference type="SAM" id="SignalP"/>
    </source>
</evidence>
<organism evidence="4 7">
    <name type="scientific">Aspergillus felis</name>
    <dbReference type="NCBI Taxonomy" id="1287682"/>
    <lineage>
        <taxon>Eukaryota</taxon>
        <taxon>Fungi</taxon>
        <taxon>Dikarya</taxon>
        <taxon>Ascomycota</taxon>
        <taxon>Pezizomycotina</taxon>
        <taxon>Eurotiomycetes</taxon>
        <taxon>Eurotiomycetidae</taxon>
        <taxon>Eurotiales</taxon>
        <taxon>Aspergillaceae</taxon>
        <taxon>Aspergillus</taxon>
        <taxon>Aspergillus subgen. Fumigati</taxon>
    </lineage>
</organism>
<keyword evidence="2" id="KW-1133">Transmembrane helix</keyword>
<feature type="compositionally biased region" description="Low complexity" evidence="1">
    <location>
        <begin position="122"/>
        <end position="184"/>
    </location>
</feature>
<keyword evidence="3" id="KW-0732">Signal</keyword>
<evidence type="ECO:0008006" key="8">
    <source>
        <dbReference type="Google" id="ProtNLM"/>
    </source>
</evidence>
<dbReference type="Proteomes" id="UP000641853">
    <property type="component" value="Unassembled WGS sequence"/>
</dbReference>
<feature type="region of interest" description="Disordered" evidence="1">
    <location>
        <begin position="122"/>
        <end position="186"/>
    </location>
</feature>
<accession>A0A8H6QK31</accession>
<feature type="transmembrane region" description="Helical" evidence="2">
    <location>
        <begin position="189"/>
        <end position="210"/>
    </location>
</feature>
<evidence type="ECO:0000313" key="7">
    <source>
        <dbReference type="Proteomes" id="UP000654922"/>
    </source>
</evidence>
<dbReference type="Proteomes" id="UP000654922">
    <property type="component" value="Unassembled WGS sequence"/>
</dbReference>
<proteinExistence type="predicted"/>
<name>A0A8H6QK31_9EURO</name>
<sequence>MQSKALAALLFLLTPALAISQATSVAYSESSSSSDSSDSTDSSDTALLASLPADYISVLETAVPASWEYEMMNPASAAAVISAAAAGTYPAWYNDLPASIKAVVTALGGFDADIVGETGSMTTAASTSSSGHATETALATTASSSTGSVAMQTQASTQSSTQSSATTSATSSHKSATPTSASSTGGAPIATGGVALGVAGVAGLLGLVLAL</sequence>
<keyword evidence="2" id="KW-0812">Transmembrane</keyword>
<feature type="chain" id="PRO_5036266740" description="GPI anchored protein" evidence="3">
    <location>
        <begin position="19"/>
        <end position="211"/>
    </location>
</feature>
<dbReference type="EMBL" id="JACBAE010001008">
    <property type="protein sequence ID" value="KAF7174138.1"/>
    <property type="molecule type" value="Genomic_DNA"/>
</dbReference>
<keyword evidence="2" id="KW-0472">Membrane</keyword>
<gene>
    <name evidence="4" type="ORF">CNMCM5623_006465</name>
    <name evidence="5" type="ORF">CNMCM7691_005765</name>
</gene>
<dbReference type="EMBL" id="JACBAG010001605">
    <property type="protein sequence ID" value="KAF7184581.1"/>
    <property type="molecule type" value="Genomic_DNA"/>
</dbReference>